<reference evidence="3" key="1">
    <citation type="journal article" date="2019" name="Int. J. Syst. Evol. Microbiol.">
        <title>The Global Catalogue of Microorganisms (GCM) 10K type strain sequencing project: providing services to taxonomists for standard genome sequencing and annotation.</title>
        <authorList>
            <consortium name="The Broad Institute Genomics Platform"/>
            <consortium name="The Broad Institute Genome Sequencing Center for Infectious Disease"/>
            <person name="Wu L."/>
            <person name="Ma J."/>
        </authorList>
    </citation>
    <scope>NUCLEOTIDE SEQUENCE [LARGE SCALE GENOMIC DNA]</scope>
    <source>
        <strain evidence="3">JCM 9377</strain>
    </source>
</reference>
<dbReference type="InterPro" id="IPR001646">
    <property type="entry name" value="5peptide_repeat"/>
</dbReference>
<feature type="transmembrane region" description="Helical" evidence="1">
    <location>
        <begin position="359"/>
        <end position="378"/>
    </location>
</feature>
<evidence type="ECO:0000256" key="1">
    <source>
        <dbReference type="SAM" id="Phobius"/>
    </source>
</evidence>
<accession>A0ABP6QLY2</accession>
<evidence type="ECO:0000313" key="3">
    <source>
        <dbReference type="Proteomes" id="UP001501237"/>
    </source>
</evidence>
<keyword evidence="1" id="KW-0472">Membrane</keyword>
<gene>
    <name evidence="2" type="ORF">GCM10010468_78520</name>
</gene>
<comment type="caution">
    <text evidence="2">The sequence shown here is derived from an EMBL/GenBank/DDBJ whole genome shotgun (WGS) entry which is preliminary data.</text>
</comment>
<organism evidence="2 3">
    <name type="scientific">Actinocorallia longicatena</name>
    <dbReference type="NCBI Taxonomy" id="111803"/>
    <lineage>
        <taxon>Bacteria</taxon>
        <taxon>Bacillati</taxon>
        <taxon>Actinomycetota</taxon>
        <taxon>Actinomycetes</taxon>
        <taxon>Streptosporangiales</taxon>
        <taxon>Thermomonosporaceae</taxon>
        <taxon>Actinocorallia</taxon>
    </lineage>
</organism>
<evidence type="ECO:0000313" key="2">
    <source>
        <dbReference type="EMBL" id="GAA3241323.1"/>
    </source>
</evidence>
<proteinExistence type="predicted"/>
<sequence>MDLTPGGKLDLRGTVVDTALWASIRASATAPDGTVRLGRCWFENATFEGVALNGVRFDGDVSFDGARFRGPTTFFGAAFTGHVSFHRARFLGNVSFFEARFGRHVCFTETSFEGDALFTGAVWESDASFQSAWFGGAADFDHSAFHRDALMQDAHFRSVLSFRRARVGRHLLLDRARFRDRAWLGPLTAGGRLGLDASRAARSVKIDAVASSVTARDAVFRTARLRLPGTPADLTSLTAQELVVEAASALLPGVTSTRTALHALHLDSCGFASADSPDLGELSLSGCTFAGGAPGEAGQDVSDLYLGLAAASDDPGQARALRYRALELRRKSEESRWDRAMLALCWATSGYGLRAGRTAATATVLAAVLIVAIVVVSATTGHPVNRLAHHG</sequence>
<keyword evidence="3" id="KW-1185">Reference proteome</keyword>
<dbReference type="Gene3D" id="2.160.20.80">
    <property type="entry name" value="E3 ubiquitin-protein ligase SopA"/>
    <property type="match status" value="1"/>
</dbReference>
<dbReference type="EMBL" id="BAAAUV010000044">
    <property type="protein sequence ID" value="GAA3241323.1"/>
    <property type="molecule type" value="Genomic_DNA"/>
</dbReference>
<name>A0ABP6QLY2_9ACTN</name>
<dbReference type="Proteomes" id="UP001501237">
    <property type="component" value="Unassembled WGS sequence"/>
</dbReference>
<evidence type="ECO:0008006" key="4">
    <source>
        <dbReference type="Google" id="ProtNLM"/>
    </source>
</evidence>
<keyword evidence="1" id="KW-1133">Transmembrane helix</keyword>
<keyword evidence="1" id="KW-0812">Transmembrane</keyword>
<dbReference type="Pfam" id="PF13576">
    <property type="entry name" value="Pentapeptide_3"/>
    <property type="match status" value="2"/>
</dbReference>
<dbReference type="RefSeq" id="WP_344839304.1">
    <property type="nucleotide sequence ID" value="NZ_BAAAUV010000044.1"/>
</dbReference>
<protein>
    <recommendedName>
        <fullName evidence="4">Pentapeptide repeat-containing protein</fullName>
    </recommendedName>
</protein>